<dbReference type="AlphaFoldDB" id="A0A1N7NM40"/>
<sequence>MTVLKFPLPPCVEVTVLLSPTEAFHAAALGGLSDEQLGCATLWGTMQDNPKLRLFVTENAAAGLHGLLRQHMFNWNGEDI</sequence>
<keyword evidence="2" id="KW-1185">Reference proteome</keyword>
<dbReference type="OrthoDB" id="9855719at2"/>
<organism evidence="1 2">
    <name type="scientific">Roseivivax lentus</name>
    <dbReference type="NCBI Taxonomy" id="633194"/>
    <lineage>
        <taxon>Bacteria</taxon>
        <taxon>Pseudomonadati</taxon>
        <taxon>Pseudomonadota</taxon>
        <taxon>Alphaproteobacteria</taxon>
        <taxon>Rhodobacterales</taxon>
        <taxon>Roseobacteraceae</taxon>
        <taxon>Roseivivax</taxon>
    </lineage>
</organism>
<evidence type="ECO:0000313" key="2">
    <source>
        <dbReference type="Proteomes" id="UP000186684"/>
    </source>
</evidence>
<dbReference type="RefSeq" id="WP_076448774.1">
    <property type="nucleotide sequence ID" value="NZ_FTOQ01000009.1"/>
</dbReference>
<reference evidence="2" key="1">
    <citation type="submission" date="2017-01" db="EMBL/GenBank/DDBJ databases">
        <authorList>
            <person name="Varghese N."/>
            <person name="Submissions S."/>
        </authorList>
    </citation>
    <scope>NUCLEOTIDE SEQUENCE [LARGE SCALE GENOMIC DNA]</scope>
    <source>
        <strain evidence="2">DSM 29430</strain>
    </source>
</reference>
<dbReference type="Proteomes" id="UP000186684">
    <property type="component" value="Unassembled WGS sequence"/>
</dbReference>
<name>A0A1N7NM40_9RHOB</name>
<gene>
    <name evidence="1" type="ORF">SAMN05421759_1092</name>
</gene>
<proteinExistence type="predicted"/>
<dbReference type="EMBL" id="FTOQ01000009">
    <property type="protein sequence ID" value="SIS99249.1"/>
    <property type="molecule type" value="Genomic_DNA"/>
</dbReference>
<dbReference type="STRING" id="633194.SAMN05421759_1092"/>
<protein>
    <submittedName>
        <fullName evidence="1">Uncharacterized protein</fullName>
    </submittedName>
</protein>
<accession>A0A1N7NM40</accession>
<evidence type="ECO:0000313" key="1">
    <source>
        <dbReference type="EMBL" id="SIS99249.1"/>
    </source>
</evidence>